<feature type="compositionally biased region" description="Polar residues" evidence="1">
    <location>
        <begin position="409"/>
        <end position="440"/>
    </location>
</feature>
<dbReference type="NCBIfam" id="NF033679">
    <property type="entry name" value="DNRLRE_dom"/>
    <property type="match status" value="1"/>
</dbReference>
<dbReference type="EMBL" id="FOSG01000005">
    <property type="protein sequence ID" value="SFK38790.1"/>
    <property type="molecule type" value="Genomic_DNA"/>
</dbReference>
<keyword evidence="4" id="KW-1185">Reference proteome</keyword>
<proteinExistence type="predicted"/>
<organism evidence="3 4">
    <name type="scientific">Streptomyces pini</name>
    <dbReference type="NCBI Taxonomy" id="1520580"/>
    <lineage>
        <taxon>Bacteria</taxon>
        <taxon>Bacillati</taxon>
        <taxon>Actinomycetota</taxon>
        <taxon>Actinomycetes</taxon>
        <taxon>Kitasatosporales</taxon>
        <taxon>Streptomycetaceae</taxon>
        <taxon>Streptomyces</taxon>
    </lineage>
</organism>
<dbReference type="Proteomes" id="UP000198928">
    <property type="component" value="Unassembled WGS sequence"/>
</dbReference>
<feature type="chain" id="PRO_5011716354" evidence="2">
    <location>
        <begin position="27"/>
        <end position="1268"/>
    </location>
</feature>
<name>A0A1I3Z461_9ACTN</name>
<evidence type="ECO:0000256" key="1">
    <source>
        <dbReference type="SAM" id="MobiDB-lite"/>
    </source>
</evidence>
<evidence type="ECO:0000256" key="2">
    <source>
        <dbReference type="SAM" id="SignalP"/>
    </source>
</evidence>
<accession>A0A1I3Z461</accession>
<evidence type="ECO:0000313" key="3">
    <source>
        <dbReference type="EMBL" id="SFK38790.1"/>
    </source>
</evidence>
<sequence length="1268" mass="136564">MPRTAAGAALLLVAETVLLAGGSAAAAPAPEPGAPPKAVTAPSEADILASDMAWAARHAKGSKAWAITEAKKTGKKVVAHAETTATTRTTANPDGTLTTELTSGPERVWQDGRWHKVDVTLTAADGDVRAKRHPNGLRLAGRGGTVAKSLSAARNAPARDLVTLGSGDQAVTLQWKGGLPEPELDGTTARYKNAVPGADVIVEATRTGFEQFVEIERKPTAGDYSYTLPVKAEGLKARANKDGSVTFTDTGTGEARATMPAPVMWDASVDERSGEHTRRARVDMEVVERGKGRIDLVVTPDAGFLADPATKYPVTVDPSTSALSNTFDTYVQRGESVDWSTDTELDLGNPGTTNPDGTYRTARSFITWNTTPIQDALIIDTNLALWNFHSGNTDCSTQSWTVWDTGAPSTSSRWTSQPAWNQQYHSSTQTRGNPGCTGSQPDGWINADVDTLVQSWASAKATRGHMGLRAATDDVRAWKRVNSADNAANQPRLTVTYNYRPSDGTDRQAGGPFKSYAGVWAVNTTTPTLRDTFTDPDGDTVTGTFQVYDAATDTPITTPAGEGLLVSGYGEQGEPVSVTVPAGQLQDGKTYKFRTNAYDGTHYNLSWSSWTHFVVDTTAPDAPASVTSATYPENWGGGSAGTPGVFDVTTGADDAYEVRYRLDPYEDDAPDHGWSAVRTTTGALKTMAVDASYTVTPAADGNHLVQTRTVDRAGNAGPIKDYGFVAGNRDYNREQKIDIKLPQPDLGAAYPEQTDPPQPAPGWKGGVAPRTIDRGDGSKVIITPKAEQSLAGTRKAARALRTLAPEYPDPIVTAPWCQPDLYGDAQKSLMTRNEACVFLDLTFIWESKPITGVETISYSASFEVAYQVKTHPKSGDLKTWIQLNPVRNTFPAQDRSVLFGAGDPEARLDSMMCLDFDPDTKECDDGVELKNYDFYGTLAWKGGMNGGEPNDTHMATGTADHKWDGEVRNASGGRDVDLSMNLPVYFAGATQTDVEPPPAPDGRKREWVDGADRPWRIPTQVDVRCDKVAANGLPGCVMPKYYPEYKIHTARFPAAAAHVWMIQNKSKPSKGLGASVDRPLHYLSTKARTSSGWDRDDNRERVMCPKYTGKRADGWVPKKRFVKHSWTAPHPELGPGGPTPPVDSISCDEFPFSATYESPGVPSANGGRMPAGVNGGGECIQTVAARTDDGSEHLLDDTRYDPPTWDETCGRSSMSGYVNTGSMQPFSNTFTGRFRMLDGDAYTVDPGRAWFENCDPATAELVCEMTKP</sequence>
<keyword evidence="2" id="KW-0732">Signal</keyword>
<feature type="region of interest" description="Disordered" evidence="1">
    <location>
        <begin position="409"/>
        <end position="441"/>
    </location>
</feature>
<feature type="signal peptide" evidence="2">
    <location>
        <begin position="1"/>
        <end position="26"/>
    </location>
</feature>
<gene>
    <name evidence="3" type="ORF">SAMN05192584_105314</name>
</gene>
<evidence type="ECO:0000313" key="4">
    <source>
        <dbReference type="Proteomes" id="UP000198928"/>
    </source>
</evidence>
<reference evidence="4" key="1">
    <citation type="submission" date="2016-10" db="EMBL/GenBank/DDBJ databases">
        <authorList>
            <person name="Varghese N."/>
            <person name="Submissions S."/>
        </authorList>
    </citation>
    <scope>NUCLEOTIDE SEQUENCE [LARGE SCALE GENOMIC DNA]</scope>
    <source>
        <strain evidence="4">PL19</strain>
    </source>
</reference>
<dbReference type="AlphaFoldDB" id="A0A1I3Z461"/>
<protein>
    <submittedName>
        <fullName evidence="3">Uncharacterized protein</fullName>
    </submittedName>
</protein>
<feature type="region of interest" description="Disordered" evidence="1">
    <location>
        <begin position="745"/>
        <end position="765"/>
    </location>
</feature>